<evidence type="ECO:0000313" key="3">
    <source>
        <dbReference type="EMBL" id="KJV06688.1"/>
    </source>
</evidence>
<evidence type="ECO:0000259" key="2">
    <source>
        <dbReference type="PROSITE" id="PS50206"/>
    </source>
</evidence>
<dbReference type="Gene3D" id="3.40.250.10">
    <property type="entry name" value="Rhodanese-like domain"/>
    <property type="match status" value="1"/>
</dbReference>
<dbReference type="InterPro" id="IPR036873">
    <property type="entry name" value="Rhodanese-like_dom_sf"/>
</dbReference>
<dbReference type="CDD" id="cd00158">
    <property type="entry name" value="RHOD"/>
    <property type="match status" value="1"/>
</dbReference>
<organism evidence="4 5">
    <name type="scientific">Elstera litoralis</name>
    <dbReference type="NCBI Taxonomy" id="552518"/>
    <lineage>
        <taxon>Bacteria</taxon>
        <taxon>Pseudomonadati</taxon>
        <taxon>Pseudomonadota</taxon>
        <taxon>Alphaproteobacteria</taxon>
        <taxon>Rhodospirillales</taxon>
        <taxon>Rhodospirillaceae</taxon>
        <taxon>Elstera</taxon>
    </lineage>
</organism>
<proteinExistence type="predicted"/>
<dbReference type="EMBL" id="LAJY01000900">
    <property type="protein sequence ID" value="KJV06688.1"/>
    <property type="molecule type" value="Genomic_DNA"/>
</dbReference>
<keyword evidence="1" id="KW-0732">Signal</keyword>
<dbReference type="OrthoDB" id="176845at2"/>
<dbReference type="InterPro" id="IPR001763">
    <property type="entry name" value="Rhodanese-like_dom"/>
</dbReference>
<evidence type="ECO:0000313" key="5">
    <source>
        <dbReference type="Proteomes" id="UP000033774"/>
    </source>
</evidence>
<evidence type="ECO:0000313" key="4">
    <source>
        <dbReference type="EMBL" id="KJV08275.1"/>
    </source>
</evidence>
<dbReference type="AlphaFoldDB" id="A0A0F3INH7"/>
<dbReference type="Pfam" id="PF00581">
    <property type="entry name" value="Rhodanese"/>
    <property type="match status" value="1"/>
</dbReference>
<dbReference type="SUPFAM" id="SSF52821">
    <property type="entry name" value="Rhodanese/Cell cycle control phosphatase"/>
    <property type="match status" value="1"/>
</dbReference>
<gene>
    <name evidence="4" type="ORF">VZ95_18865</name>
    <name evidence="3" type="ORF">VZ95_20620</name>
</gene>
<protein>
    <recommendedName>
        <fullName evidence="2">Rhodanese domain-containing protein</fullName>
    </recommendedName>
</protein>
<dbReference type="EMBL" id="LAJY01000674">
    <property type="protein sequence ID" value="KJV08275.1"/>
    <property type="molecule type" value="Genomic_DNA"/>
</dbReference>
<dbReference type="RefSeq" id="WP_045777534.1">
    <property type="nucleotide sequence ID" value="NZ_LAJY01000674.1"/>
</dbReference>
<dbReference type="Proteomes" id="UP000033774">
    <property type="component" value="Unassembled WGS sequence"/>
</dbReference>
<feature type="domain" description="Rhodanese" evidence="2">
    <location>
        <begin position="46"/>
        <end position="142"/>
    </location>
</feature>
<dbReference type="PROSITE" id="PS50206">
    <property type="entry name" value="RHODANESE_3"/>
    <property type="match status" value="1"/>
</dbReference>
<comment type="caution">
    <text evidence="4">The sequence shown here is derived from an EMBL/GenBank/DDBJ whole genome shotgun (WGS) entry which is preliminary data.</text>
</comment>
<name>A0A0F3INH7_9PROT</name>
<evidence type="ECO:0000256" key="1">
    <source>
        <dbReference type="SAM" id="SignalP"/>
    </source>
</evidence>
<feature type="chain" id="PRO_5007402016" description="Rhodanese domain-containing protein" evidence="1">
    <location>
        <begin position="23"/>
        <end position="142"/>
    </location>
</feature>
<keyword evidence="5" id="KW-1185">Reference proteome</keyword>
<accession>A0A0F3INH7</accession>
<dbReference type="SMART" id="SM00450">
    <property type="entry name" value="RHOD"/>
    <property type="match status" value="1"/>
</dbReference>
<feature type="signal peptide" evidence="1">
    <location>
        <begin position="1"/>
        <end position="22"/>
    </location>
</feature>
<sequence>MPFLRAIALMISFLMVAPLAVAQTGETPPTLDGAKTVSAAEAKTLIDAGAQVYDARRKAAFSEGHLPKAKSLSGFQNEQTKQFDPAVFGANKQAVIIIHGHGSDGWSAVQAVKDAVAAGFGKVHWLRGGFAEWTAAKLPLEQ</sequence>
<reference evidence="4 5" key="1">
    <citation type="submission" date="2015-03" db="EMBL/GenBank/DDBJ databases">
        <title>Draft genome sequence of Elstera litoralis.</title>
        <authorList>
            <person name="Rahalkar M.C."/>
            <person name="Dhakephalkar P.K."/>
            <person name="Pore S.D."/>
            <person name="Arora P."/>
            <person name="Kapse N.G."/>
            <person name="Pandit P.S."/>
        </authorList>
    </citation>
    <scope>NUCLEOTIDE SEQUENCE [LARGE SCALE GENOMIC DNA]</scope>
    <source>
        <strain evidence="4 5">Dia-1</strain>
    </source>
</reference>